<proteinExistence type="predicted"/>
<keyword evidence="2" id="KW-1185">Reference proteome</keyword>
<dbReference type="EMBL" id="JABBWK010000030">
    <property type="protein sequence ID" value="KAG1899900.1"/>
    <property type="molecule type" value="Genomic_DNA"/>
</dbReference>
<evidence type="ECO:0000313" key="1">
    <source>
        <dbReference type="EMBL" id="KAG1899900.1"/>
    </source>
</evidence>
<protein>
    <submittedName>
        <fullName evidence="1">Uncharacterized protein</fullName>
    </submittedName>
</protein>
<evidence type="ECO:0000313" key="2">
    <source>
        <dbReference type="Proteomes" id="UP001195769"/>
    </source>
</evidence>
<dbReference type="RefSeq" id="XP_041225476.1">
    <property type="nucleotide sequence ID" value="XM_041367157.1"/>
</dbReference>
<dbReference type="GeneID" id="64661455"/>
<dbReference type="Proteomes" id="UP001195769">
    <property type="component" value="Unassembled WGS sequence"/>
</dbReference>
<organism evidence="1 2">
    <name type="scientific">Suillus fuscotomentosus</name>
    <dbReference type="NCBI Taxonomy" id="1912939"/>
    <lineage>
        <taxon>Eukaryota</taxon>
        <taxon>Fungi</taxon>
        <taxon>Dikarya</taxon>
        <taxon>Basidiomycota</taxon>
        <taxon>Agaricomycotina</taxon>
        <taxon>Agaricomycetes</taxon>
        <taxon>Agaricomycetidae</taxon>
        <taxon>Boletales</taxon>
        <taxon>Suillineae</taxon>
        <taxon>Suillaceae</taxon>
        <taxon>Suillus</taxon>
    </lineage>
</organism>
<accession>A0AAD4E5E2</accession>
<gene>
    <name evidence="1" type="ORF">F5891DRAFT_1189381</name>
</gene>
<reference evidence="1" key="1">
    <citation type="journal article" date="2020" name="New Phytol.">
        <title>Comparative genomics reveals dynamic genome evolution in host specialist ectomycorrhizal fungi.</title>
        <authorList>
            <person name="Lofgren L.A."/>
            <person name="Nguyen N.H."/>
            <person name="Vilgalys R."/>
            <person name="Ruytinx J."/>
            <person name="Liao H.L."/>
            <person name="Branco S."/>
            <person name="Kuo A."/>
            <person name="LaButti K."/>
            <person name="Lipzen A."/>
            <person name="Andreopoulos W."/>
            <person name="Pangilinan J."/>
            <person name="Riley R."/>
            <person name="Hundley H."/>
            <person name="Na H."/>
            <person name="Barry K."/>
            <person name="Grigoriev I.V."/>
            <person name="Stajich J.E."/>
            <person name="Kennedy P.G."/>
        </authorList>
    </citation>
    <scope>NUCLEOTIDE SEQUENCE</scope>
    <source>
        <strain evidence="1">FC203</strain>
    </source>
</reference>
<name>A0AAD4E5E2_9AGAM</name>
<sequence>MAYHQSDHPISPTACPSISEVKLDFKHEDPDPEEIFELRFDLCQYIQIASTPDDMELKYSGPLLQHLTTINIVSRRMTHALSKEQKTSWHWLENTLYHAASVFSTDALLPMEFHTLPLPSSYGYLRDHKTHGHALRCAKRSRLAFHGLLGLSNLFYGQPPSPSQMLVESGLSESHVCDIISALQPEILGRCVGVVLDPRKSEWGHIFPYLNDIRAPVWVKVGRYRGAYDPKTFKADNFKTAVPREDEKIKVGSVISKTISEETSSDSSAVNPDSLHRWDAFVESRKQKQLDFQSHVSESIKERVRRRLEQASNFILPTRPDGTWFFLWYRSKKGRFRGEIDFEDARIEFETRPRGQLIYDELSNQWDVCSLFDSEPEATNDDLVDDTNNLTSNKIIPPISHPQLNSPPILPHNHNEIGRTIVYHGCIREDILFASSLEDVLHSRYGLLCCNQHQEINPELI</sequence>
<comment type="caution">
    <text evidence="1">The sequence shown here is derived from an EMBL/GenBank/DDBJ whole genome shotgun (WGS) entry which is preliminary data.</text>
</comment>
<dbReference type="AlphaFoldDB" id="A0AAD4E5E2"/>